<proteinExistence type="predicted"/>
<name>A0A1F7YFQ0_9BACT</name>
<comment type="caution">
    <text evidence="1">The sequence shown here is derived from an EMBL/GenBank/DDBJ whole genome shotgun (WGS) entry which is preliminary data.</text>
</comment>
<sequence>MKECPFNFWQQGFCRNHPNPEFCWIRDAGWSDSLEHYRVLLEKNVKKTRAIAEAEMVLDANAGVLKRNGRFCMIPNQLRQILQEHIRAIEELKRAH</sequence>
<accession>A0A1F7YFQ0</accession>
<dbReference type="EMBL" id="MGGI01000016">
    <property type="protein sequence ID" value="OGM26164.1"/>
    <property type="molecule type" value="Genomic_DNA"/>
</dbReference>
<reference evidence="1 2" key="1">
    <citation type="journal article" date="2016" name="Nat. Commun.">
        <title>Thousands of microbial genomes shed light on interconnected biogeochemical processes in an aquifer system.</title>
        <authorList>
            <person name="Anantharaman K."/>
            <person name="Brown C.T."/>
            <person name="Hug L.A."/>
            <person name="Sharon I."/>
            <person name="Castelle C.J."/>
            <person name="Probst A.J."/>
            <person name="Thomas B.C."/>
            <person name="Singh A."/>
            <person name="Wilkins M.J."/>
            <person name="Karaoz U."/>
            <person name="Brodie E.L."/>
            <person name="Williams K.H."/>
            <person name="Hubbard S.S."/>
            <person name="Banfield J.F."/>
        </authorList>
    </citation>
    <scope>NUCLEOTIDE SEQUENCE [LARGE SCALE GENOMIC DNA]</scope>
</reference>
<evidence type="ECO:0000313" key="2">
    <source>
        <dbReference type="Proteomes" id="UP000178851"/>
    </source>
</evidence>
<organism evidence="1 2">
    <name type="scientific">Candidatus Woesebacteria bacterium RIFCSPHIGHO2_01_FULL_39_28</name>
    <dbReference type="NCBI Taxonomy" id="1802496"/>
    <lineage>
        <taxon>Bacteria</taxon>
        <taxon>Candidatus Woeseibacteriota</taxon>
    </lineage>
</organism>
<dbReference type="Proteomes" id="UP000178851">
    <property type="component" value="Unassembled WGS sequence"/>
</dbReference>
<protein>
    <submittedName>
        <fullName evidence="1">Uncharacterized protein</fullName>
    </submittedName>
</protein>
<evidence type="ECO:0000313" key="1">
    <source>
        <dbReference type="EMBL" id="OGM26164.1"/>
    </source>
</evidence>
<dbReference type="AlphaFoldDB" id="A0A1F7YFQ0"/>
<gene>
    <name evidence="1" type="ORF">A2627_03940</name>
</gene>